<sequence>MAHTSAATYLTWSILCTVLGAFLVFHLWNFDRFRCLKWNNGPHSGAFKRIMTYTYLVTIPCIGAFAMGFSIIKYQAGYSFVPGAGIIPTPWQLWPEAHKRAIFPLQLVFSIGWSLEMVTHLEELCFWLFLVNAGSVQRDWFRSLYFKTWIVGSCVAIIYMPLVTIFTRSDPLKCEAFSFLAGGLGSLSLTIWFTPILWSFPKFLNNLKREGVDMNTVVRLTTFYELNALRVIFRFLMVAPLIILGVDGVRSHHHINESNFWTDFLAIISGIGCVISSGITLVIFFPRSIQGEIEAKQASRQAKSQREFRISRPSDPIDSTTPQSPVMKDVTSLSDYRGQEALSMSRLSAEPPSPSKAALDPEASLTGTVMTFAPNRRLSTGGTVEGGVTVVNLTEQNLFRHNYRSGSVHPFVHNFTSPIDLMQGRGHSYGQVGPYGPRGPRQHR</sequence>
<evidence type="ECO:0000313" key="3">
    <source>
        <dbReference type="EMBL" id="CAL1711415.1"/>
    </source>
</evidence>
<dbReference type="EMBL" id="OZ037949">
    <property type="protein sequence ID" value="CAL1711415.1"/>
    <property type="molecule type" value="Genomic_DNA"/>
</dbReference>
<keyword evidence="2" id="KW-0472">Membrane</keyword>
<keyword evidence="2" id="KW-0812">Transmembrane</keyword>
<feature type="region of interest" description="Disordered" evidence="1">
    <location>
        <begin position="342"/>
        <end position="361"/>
    </location>
</feature>
<feature type="transmembrane region" description="Helical" evidence="2">
    <location>
        <begin position="231"/>
        <end position="249"/>
    </location>
</feature>
<proteinExistence type="predicted"/>
<evidence type="ECO:0000256" key="2">
    <source>
        <dbReference type="SAM" id="Phobius"/>
    </source>
</evidence>
<feature type="transmembrane region" description="Helical" evidence="2">
    <location>
        <begin position="6"/>
        <end position="29"/>
    </location>
</feature>
<keyword evidence="4" id="KW-1185">Reference proteome</keyword>
<protein>
    <submittedName>
        <fullName evidence="3">Uncharacterized protein</fullName>
    </submittedName>
</protein>
<feature type="region of interest" description="Disordered" evidence="1">
    <location>
        <begin position="425"/>
        <end position="444"/>
    </location>
</feature>
<evidence type="ECO:0000313" key="4">
    <source>
        <dbReference type="Proteomes" id="UP001497453"/>
    </source>
</evidence>
<reference evidence="4" key="1">
    <citation type="submission" date="2024-04" db="EMBL/GenBank/DDBJ databases">
        <authorList>
            <person name="Shaw F."/>
            <person name="Minotto A."/>
        </authorList>
    </citation>
    <scope>NUCLEOTIDE SEQUENCE [LARGE SCALE GENOMIC DNA]</scope>
</reference>
<feature type="transmembrane region" description="Helical" evidence="2">
    <location>
        <begin position="179"/>
        <end position="200"/>
    </location>
</feature>
<gene>
    <name evidence="3" type="ORF">GFSPODELE1_LOCUS8334</name>
</gene>
<evidence type="ECO:0000256" key="1">
    <source>
        <dbReference type="SAM" id="MobiDB-lite"/>
    </source>
</evidence>
<name>A0ABP1DUK0_9APHY</name>
<dbReference type="Proteomes" id="UP001497453">
    <property type="component" value="Chromosome 6"/>
</dbReference>
<organism evidence="3 4">
    <name type="scientific">Somion occarium</name>
    <dbReference type="NCBI Taxonomy" id="3059160"/>
    <lineage>
        <taxon>Eukaryota</taxon>
        <taxon>Fungi</taxon>
        <taxon>Dikarya</taxon>
        <taxon>Basidiomycota</taxon>
        <taxon>Agaricomycotina</taxon>
        <taxon>Agaricomycetes</taxon>
        <taxon>Polyporales</taxon>
        <taxon>Cerrenaceae</taxon>
        <taxon>Somion</taxon>
    </lineage>
</organism>
<feature type="transmembrane region" description="Helical" evidence="2">
    <location>
        <begin position="261"/>
        <end position="285"/>
    </location>
</feature>
<feature type="transmembrane region" description="Helical" evidence="2">
    <location>
        <begin position="149"/>
        <end position="167"/>
    </location>
</feature>
<feature type="transmembrane region" description="Helical" evidence="2">
    <location>
        <begin position="50"/>
        <end position="72"/>
    </location>
</feature>
<accession>A0ABP1DUK0</accession>
<feature type="region of interest" description="Disordered" evidence="1">
    <location>
        <begin position="298"/>
        <end position="330"/>
    </location>
</feature>
<keyword evidence="2" id="KW-1133">Transmembrane helix</keyword>